<proteinExistence type="inferred from homology"/>
<gene>
    <name evidence="4" type="ORF">HJ583_004655</name>
</gene>
<protein>
    <submittedName>
        <fullName evidence="4">Nitroreductase</fullName>
    </submittedName>
</protein>
<evidence type="ECO:0000256" key="2">
    <source>
        <dbReference type="ARBA" id="ARBA00023002"/>
    </source>
</evidence>
<dbReference type="Proteomes" id="UP000778523">
    <property type="component" value="Unassembled WGS sequence"/>
</dbReference>
<sequence>MNQTPNSFAEIVGSRRSIRRFLPDPVPRDTLLALLDLAARAPSGVNTQPWHVHVVTGAAKEALSAKILAEYESPSFEHKGEYAYYPESWGEPYLGRRRHTGLALYSLLGIDKKDTARMRQQWARNYTFFDAPVGLIFTIDKVLGQGSLIDYGGFLQTLMLAARAHGLHTCVQAAFCEYHPIVKAQLAIPDTQMVVCGMSLGYADESAPENTLELPRIPASEFTQFHD</sequence>
<dbReference type="InterPro" id="IPR000415">
    <property type="entry name" value="Nitroreductase-like"/>
</dbReference>
<evidence type="ECO:0000313" key="5">
    <source>
        <dbReference type="Proteomes" id="UP000778523"/>
    </source>
</evidence>
<evidence type="ECO:0000313" key="4">
    <source>
        <dbReference type="EMBL" id="NSL54308.1"/>
    </source>
</evidence>
<dbReference type="PANTHER" id="PTHR43673:SF10">
    <property type="entry name" value="NADH DEHYDROGENASE_NAD(P)H NITROREDUCTASE XCC3605-RELATED"/>
    <property type="match status" value="1"/>
</dbReference>
<keyword evidence="2" id="KW-0560">Oxidoreductase</keyword>
<dbReference type="PANTHER" id="PTHR43673">
    <property type="entry name" value="NAD(P)H NITROREDUCTASE YDGI-RELATED"/>
    <property type="match status" value="1"/>
</dbReference>
<dbReference type="Pfam" id="PF00881">
    <property type="entry name" value="Nitroreductase"/>
    <property type="match status" value="1"/>
</dbReference>
<evidence type="ECO:0000259" key="3">
    <source>
        <dbReference type="Pfam" id="PF00881"/>
    </source>
</evidence>
<dbReference type="InterPro" id="IPR029479">
    <property type="entry name" value="Nitroreductase"/>
</dbReference>
<dbReference type="RefSeq" id="WP_170020841.1">
    <property type="nucleotide sequence ID" value="NZ_JABCSC020000001.1"/>
</dbReference>
<accession>A0ABX2IIY5</accession>
<dbReference type="CDD" id="cd02136">
    <property type="entry name" value="PnbA_NfnB-like"/>
    <property type="match status" value="1"/>
</dbReference>
<dbReference type="Gene3D" id="3.40.109.10">
    <property type="entry name" value="NADH Oxidase"/>
    <property type="match status" value="1"/>
</dbReference>
<evidence type="ECO:0000256" key="1">
    <source>
        <dbReference type="ARBA" id="ARBA00007118"/>
    </source>
</evidence>
<comment type="caution">
    <text evidence="4">The sequence shown here is derived from an EMBL/GenBank/DDBJ whole genome shotgun (WGS) entry which is preliminary data.</text>
</comment>
<reference evidence="4 5" key="1">
    <citation type="submission" date="2020-06" db="EMBL/GenBank/DDBJ databases">
        <title>Draft genome of Uliginosibacterium sp. IMCC34675.</title>
        <authorList>
            <person name="Song J."/>
        </authorList>
    </citation>
    <scope>NUCLEOTIDE SEQUENCE [LARGE SCALE GENOMIC DNA]</scope>
    <source>
        <strain evidence="4 5">IMCC34675</strain>
    </source>
</reference>
<feature type="domain" description="Nitroreductase" evidence="3">
    <location>
        <begin position="14"/>
        <end position="202"/>
    </location>
</feature>
<dbReference type="SUPFAM" id="SSF55469">
    <property type="entry name" value="FMN-dependent nitroreductase-like"/>
    <property type="match status" value="1"/>
</dbReference>
<dbReference type="EMBL" id="JABCSC020000001">
    <property type="protein sequence ID" value="NSL54308.1"/>
    <property type="molecule type" value="Genomic_DNA"/>
</dbReference>
<name>A0ABX2IIY5_9RHOO</name>
<keyword evidence="5" id="KW-1185">Reference proteome</keyword>
<comment type="similarity">
    <text evidence="1">Belongs to the nitroreductase family.</text>
</comment>
<organism evidence="4 5">
    <name type="scientific">Uliginosibacterium aquaticum</name>
    <dbReference type="NCBI Taxonomy" id="2731212"/>
    <lineage>
        <taxon>Bacteria</taxon>
        <taxon>Pseudomonadati</taxon>
        <taxon>Pseudomonadota</taxon>
        <taxon>Betaproteobacteria</taxon>
        <taxon>Rhodocyclales</taxon>
        <taxon>Zoogloeaceae</taxon>
        <taxon>Uliginosibacterium</taxon>
    </lineage>
</organism>